<sequence>MTPGLSRRDFLVAAGGLAAAGMVASAVPAAAALPAPPAGFSASTPTTVAAARSAGYAIVTDFGAVGDGASRPLSTRYATLADAQRVFPSARSLSDELDGAAIQKATDSGRAGVFYPAGTFLHSQPVVVRDGQRHLGAGAAGATPTAVLRNTRGRTTAYDFVQAHSFQIGDIHPAAFTPGRAGISWATRTLAPITAGARSVRLTQAMGSVPLKVGDIVMVRCNNEPMRNLDASVYDAQQWNRVTSYSAATGTVGLELPVPWTIVASSNDPTVLDGPTLCVNDGADYFMGIPWSICQNIEVGRLRLDSAGFTARNGVWRGWFHDLVIVAENMIGINALCLSTIERVNGRFSSRMIELKHSSHTSIVREVSATWAEPSSGTAGVDADAVDVGEQSYGITMSAIQVGIGPGDTANRRALNISTGKVSFSGSLTHNGSGPQQAVWGVVDSQAPANPPRDVSLALVVRTRPGMYAYGVLGWTDPRPSNPVGITLNLDQASSGTPAGQAFHVETARDVTVTRIVGDRVTASWRLPGEAPEGCVSQQI</sequence>
<accession>A0ABV9YK16</accession>
<evidence type="ECO:0000256" key="1">
    <source>
        <dbReference type="SAM" id="SignalP"/>
    </source>
</evidence>
<feature type="signal peptide" evidence="1">
    <location>
        <begin position="1"/>
        <end position="31"/>
    </location>
</feature>
<dbReference type="InterPro" id="IPR006311">
    <property type="entry name" value="TAT_signal"/>
</dbReference>
<dbReference type="Proteomes" id="UP001595947">
    <property type="component" value="Unassembled WGS sequence"/>
</dbReference>
<dbReference type="PROSITE" id="PS51318">
    <property type="entry name" value="TAT"/>
    <property type="match status" value="1"/>
</dbReference>
<evidence type="ECO:0000313" key="2">
    <source>
        <dbReference type="EMBL" id="MFC5063200.1"/>
    </source>
</evidence>
<dbReference type="InterPro" id="IPR012334">
    <property type="entry name" value="Pectin_lyas_fold"/>
</dbReference>
<dbReference type="Gene3D" id="2.160.20.10">
    <property type="entry name" value="Single-stranded right-handed beta-helix, Pectin lyase-like"/>
    <property type="match status" value="1"/>
</dbReference>
<dbReference type="RefSeq" id="WP_378036550.1">
    <property type="nucleotide sequence ID" value="NZ_JBHSIV010000012.1"/>
</dbReference>
<name>A0ABV9YK16_9PSEU</name>
<reference evidence="3" key="1">
    <citation type="journal article" date="2019" name="Int. J. Syst. Evol. Microbiol.">
        <title>The Global Catalogue of Microorganisms (GCM) 10K type strain sequencing project: providing services to taxonomists for standard genome sequencing and annotation.</title>
        <authorList>
            <consortium name="The Broad Institute Genomics Platform"/>
            <consortium name="The Broad Institute Genome Sequencing Center for Infectious Disease"/>
            <person name="Wu L."/>
            <person name="Ma J."/>
        </authorList>
    </citation>
    <scope>NUCLEOTIDE SEQUENCE [LARGE SCALE GENOMIC DNA]</scope>
    <source>
        <strain evidence="3">CGMCC 4.7093</strain>
    </source>
</reference>
<comment type="caution">
    <text evidence="2">The sequence shown here is derived from an EMBL/GenBank/DDBJ whole genome shotgun (WGS) entry which is preliminary data.</text>
</comment>
<proteinExistence type="predicted"/>
<dbReference type="EMBL" id="JBHSIV010000012">
    <property type="protein sequence ID" value="MFC5063200.1"/>
    <property type="molecule type" value="Genomic_DNA"/>
</dbReference>
<gene>
    <name evidence="2" type="ORF">ACFPBZ_13355</name>
</gene>
<keyword evidence="1" id="KW-0732">Signal</keyword>
<evidence type="ECO:0008006" key="4">
    <source>
        <dbReference type="Google" id="ProtNLM"/>
    </source>
</evidence>
<feature type="chain" id="PRO_5045141967" description="Pectate lyase superfamily protein domain-containing protein" evidence="1">
    <location>
        <begin position="32"/>
        <end position="540"/>
    </location>
</feature>
<keyword evidence="3" id="KW-1185">Reference proteome</keyword>
<protein>
    <recommendedName>
        <fullName evidence="4">Pectate lyase superfamily protein domain-containing protein</fullName>
    </recommendedName>
</protein>
<evidence type="ECO:0000313" key="3">
    <source>
        <dbReference type="Proteomes" id="UP001595947"/>
    </source>
</evidence>
<organism evidence="2 3">
    <name type="scientific">Actinomycetospora atypica</name>
    <dbReference type="NCBI Taxonomy" id="1290095"/>
    <lineage>
        <taxon>Bacteria</taxon>
        <taxon>Bacillati</taxon>
        <taxon>Actinomycetota</taxon>
        <taxon>Actinomycetes</taxon>
        <taxon>Pseudonocardiales</taxon>
        <taxon>Pseudonocardiaceae</taxon>
        <taxon>Actinomycetospora</taxon>
    </lineage>
</organism>